<dbReference type="PANTHER" id="PTHR15437">
    <property type="entry name" value="TRANSCRIPTION TERMINATION FACTOR, MITOCHONDRIAL"/>
    <property type="match status" value="1"/>
</dbReference>
<protein>
    <recommendedName>
        <fullName evidence="5">Mitochondrial transcription termination factor 2</fullName>
    </recommendedName>
</protein>
<name>A0ABN9EJA1_9NEOB</name>
<evidence type="ECO:0008006" key="5">
    <source>
        <dbReference type="Google" id="ProtNLM"/>
    </source>
</evidence>
<keyword evidence="4" id="KW-1185">Reference proteome</keyword>
<dbReference type="Pfam" id="PF02536">
    <property type="entry name" value="mTERF"/>
    <property type="match status" value="1"/>
</dbReference>
<dbReference type="EMBL" id="CATNWA010015487">
    <property type="protein sequence ID" value="CAI9583821.1"/>
    <property type="molecule type" value="Genomic_DNA"/>
</dbReference>
<comment type="caution">
    <text evidence="3">The sequence shown here is derived from an EMBL/GenBank/DDBJ whole genome shotgun (WGS) entry which is preliminary data.</text>
</comment>
<accession>A0ABN9EJA1</accession>
<gene>
    <name evidence="3" type="ORF">SPARVUS_LOCUS9878196</name>
</gene>
<sequence length="393" mass="45116">MLKTFASTVLRCQNGLGISNFRCRHFYVPIMGVSRTYTAAKSDANGQNFGEENQRTIESLYKLSINIKKIRRLKGWVLCKDVAYVEETADILKGMGANFMTVANILESYPEAFLQEPAEIKVQKSIWNLVCPKDQELITIIEKFPDSFFGYKSFKNQQDNIRYLQDLGLGKKIVCRLLASAPQIFCNQIEDNKKMINALEENYCSLGGTKENFKPWLMKLLSQDPFVLSKSSLAFKENVKFLQNLGFKDAEVLKLLSKLKGFIFDMTCSNMELGILFTKTTFDCSAEELRQLVMKCPALIYYSVPLLEDRLKYLLQEGASLRQIKECPNILELIPQIIQFRARKVKQLGWQIKDHSLEVINGTKKDFEAKFFKLQVKSERPLFNPVAPLNVKE</sequence>
<evidence type="ECO:0000313" key="4">
    <source>
        <dbReference type="Proteomes" id="UP001162483"/>
    </source>
</evidence>
<dbReference type="PANTHER" id="PTHR15437:SF1">
    <property type="entry name" value="TRANSCRIPTION TERMINATION FACTOR 2, MITOCHONDRIAL"/>
    <property type="match status" value="1"/>
</dbReference>
<keyword evidence="2" id="KW-0809">Transit peptide</keyword>
<proteinExistence type="inferred from homology"/>
<dbReference type="InterPro" id="IPR003690">
    <property type="entry name" value="MTERF"/>
</dbReference>
<dbReference type="Proteomes" id="UP001162483">
    <property type="component" value="Unassembled WGS sequence"/>
</dbReference>
<comment type="similarity">
    <text evidence="1">Belongs to the mTERF family.</text>
</comment>
<evidence type="ECO:0000256" key="2">
    <source>
        <dbReference type="ARBA" id="ARBA00022946"/>
    </source>
</evidence>
<dbReference type="SMART" id="SM00733">
    <property type="entry name" value="Mterf"/>
    <property type="match status" value="5"/>
</dbReference>
<evidence type="ECO:0000256" key="1">
    <source>
        <dbReference type="ARBA" id="ARBA00007692"/>
    </source>
</evidence>
<dbReference type="InterPro" id="IPR038538">
    <property type="entry name" value="MTERF_sf"/>
</dbReference>
<reference evidence="3" key="1">
    <citation type="submission" date="2023-05" db="EMBL/GenBank/DDBJ databases">
        <authorList>
            <person name="Stuckert A."/>
        </authorList>
    </citation>
    <scope>NUCLEOTIDE SEQUENCE</scope>
</reference>
<dbReference type="Gene3D" id="1.25.70.10">
    <property type="entry name" value="Transcription termination factor 3, mitochondrial"/>
    <property type="match status" value="1"/>
</dbReference>
<evidence type="ECO:0000313" key="3">
    <source>
        <dbReference type="EMBL" id="CAI9583821.1"/>
    </source>
</evidence>
<organism evidence="3 4">
    <name type="scientific">Staurois parvus</name>
    <dbReference type="NCBI Taxonomy" id="386267"/>
    <lineage>
        <taxon>Eukaryota</taxon>
        <taxon>Metazoa</taxon>
        <taxon>Chordata</taxon>
        <taxon>Craniata</taxon>
        <taxon>Vertebrata</taxon>
        <taxon>Euteleostomi</taxon>
        <taxon>Amphibia</taxon>
        <taxon>Batrachia</taxon>
        <taxon>Anura</taxon>
        <taxon>Neobatrachia</taxon>
        <taxon>Ranoidea</taxon>
        <taxon>Ranidae</taxon>
        <taxon>Staurois</taxon>
    </lineage>
</organism>